<name>A0ABR0AQA0_9CRUS</name>
<proteinExistence type="predicted"/>
<evidence type="ECO:0000313" key="1">
    <source>
        <dbReference type="EMBL" id="KAK4027148.1"/>
    </source>
</evidence>
<keyword evidence="2" id="KW-1185">Reference proteome</keyword>
<sequence length="251" mass="28171">MNRRHSYIALRDRVAIGTKLAVSDTTSVHSVEKAVASNTPKRLIITHRPSIACWNMAIAGGKMNYQFIKWVNGASRPAPSSSPRQIRKFFCVKRNSSSYNAQLIIISVVELQQLLSYAIVSRSKRNKAIRISLFNTWLQNYTNDSTPPLQDPCLLLLDQWSNANHFKSSSYKVKPDSLGTLSILYYQYLLNENGTVAKNTGPISFLQQEINSNSNGILTILLGYCCGIRLKTRKASSSKYGKAVEQYVNED</sequence>
<dbReference type="EMBL" id="JAOYFB010000038">
    <property type="protein sequence ID" value="KAK4027148.1"/>
    <property type="molecule type" value="Genomic_DNA"/>
</dbReference>
<protein>
    <submittedName>
        <fullName evidence="1">Uncharacterized protein</fullName>
    </submittedName>
</protein>
<organism evidence="1 2">
    <name type="scientific">Daphnia magna</name>
    <dbReference type="NCBI Taxonomy" id="35525"/>
    <lineage>
        <taxon>Eukaryota</taxon>
        <taxon>Metazoa</taxon>
        <taxon>Ecdysozoa</taxon>
        <taxon>Arthropoda</taxon>
        <taxon>Crustacea</taxon>
        <taxon>Branchiopoda</taxon>
        <taxon>Diplostraca</taxon>
        <taxon>Cladocera</taxon>
        <taxon>Anomopoda</taxon>
        <taxon>Daphniidae</taxon>
        <taxon>Daphnia</taxon>
    </lineage>
</organism>
<accession>A0ABR0AQA0</accession>
<reference evidence="1 2" key="1">
    <citation type="journal article" date="2023" name="Nucleic Acids Res.">
        <title>The hologenome of Daphnia magna reveals possible DNA methylation and microbiome-mediated evolution of the host genome.</title>
        <authorList>
            <person name="Chaturvedi A."/>
            <person name="Li X."/>
            <person name="Dhandapani V."/>
            <person name="Marshall H."/>
            <person name="Kissane S."/>
            <person name="Cuenca-Cambronero M."/>
            <person name="Asole G."/>
            <person name="Calvet F."/>
            <person name="Ruiz-Romero M."/>
            <person name="Marangio P."/>
            <person name="Guigo R."/>
            <person name="Rago D."/>
            <person name="Mirbahai L."/>
            <person name="Eastwood N."/>
            <person name="Colbourne J.K."/>
            <person name="Zhou J."/>
            <person name="Mallon E."/>
            <person name="Orsini L."/>
        </authorList>
    </citation>
    <scope>NUCLEOTIDE SEQUENCE [LARGE SCALE GENOMIC DNA]</scope>
    <source>
        <strain evidence="1">LRV0_1</strain>
    </source>
</reference>
<evidence type="ECO:0000313" key="2">
    <source>
        <dbReference type="Proteomes" id="UP001234178"/>
    </source>
</evidence>
<comment type="caution">
    <text evidence="1">The sequence shown here is derived from an EMBL/GenBank/DDBJ whole genome shotgun (WGS) entry which is preliminary data.</text>
</comment>
<dbReference type="Proteomes" id="UP001234178">
    <property type="component" value="Unassembled WGS sequence"/>
</dbReference>
<gene>
    <name evidence="1" type="ORF">OUZ56_016161</name>
</gene>